<evidence type="ECO:0000313" key="10">
    <source>
        <dbReference type="RefSeq" id="XP_010463344.1"/>
    </source>
</evidence>
<dbReference type="PROSITE" id="PS51032">
    <property type="entry name" value="AP2_ERF"/>
    <property type="match status" value="1"/>
</dbReference>
<dbReference type="InterPro" id="IPR036955">
    <property type="entry name" value="AP2/ERF_dom_sf"/>
</dbReference>
<organism evidence="9 10">
    <name type="scientific">Camelina sativa</name>
    <name type="common">False flax</name>
    <name type="synonym">Myagrum sativum</name>
    <dbReference type="NCBI Taxonomy" id="90675"/>
    <lineage>
        <taxon>Eukaryota</taxon>
        <taxon>Viridiplantae</taxon>
        <taxon>Streptophyta</taxon>
        <taxon>Embryophyta</taxon>
        <taxon>Tracheophyta</taxon>
        <taxon>Spermatophyta</taxon>
        <taxon>Magnoliopsida</taxon>
        <taxon>eudicotyledons</taxon>
        <taxon>Gunneridae</taxon>
        <taxon>Pentapetalae</taxon>
        <taxon>rosids</taxon>
        <taxon>malvids</taxon>
        <taxon>Brassicales</taxon>
        <taxon>Brassicaceae</taxon>
        <taxon>Camelineae</taxon>
        <taxon>Camelina</taxon>
    </lineage>
</organism>
<evidence type="ECO:0000256" key="4">
    <source>
        <dbReference type="ARBA" id="ARBA00023125"/>
    </source>
</evidence>
<dbReference type="InterPro" id="IPR015300">
    <property type="entry name" value="DNA-bd_pseudobarrel_sf"/>
</dbReference>
<keyword evidence="4" id="KW-0238">DNA-binding</keyword>
<dbReference type="Pfam" id="PF02362">
    <property type="entry name" value="B3"/>
    <property type="match status" value="1"/>
</dbReference>
<dbReference type="InterPro" id="IPR044800">
    <property type="entry name" value="LEC2-like"/>
</dbReference>
<proteinExistence type="inferred from homology"/>
<dbReference type="PANTHER" id="PTHR31140">
    <property type="entry name" value="B3 DOMAIN-CONTAINING TRANSCRIPTION FACTOR ABI3"/>
    <property type="match status" value="1"/>
</dbReference>
<dbReference type="InterPro" id="IPR001471">
    <property type="entry name" value="AP2/ERF_dom"/>
</dbReference>
<evidence type="ECO:0000256" key="1">
    <source>
        <dbReference type="ARBA" id="ARBA00004123"/>
    </source>
</evidence>
<evidence type="ECO:0000259" key="8">
    <source>
        <dbReference type="PROSITE" id="PS51032"/>
    </source>
</evidence>
<feature type="domain" description="AP2/ERF" evidence="8">
    <location>
        <begin position="40"/>
        <end position="97"/>
    </location>
</feature>
<dbReference type="PANTHER" id="PTHR31140:SF80">
    <property type="entry name" value="AP2_ERF AND B3 DOMAIN TRANSCRIPTION FACTOR"/>
    <property type="match status" value="1"/>
</dbReference>
<name>A0ABM0VZ01_CAMSA</name>
<evidence type="ECO:0000259" key="7">
    <source>
        <dbReference type="PROSITE" id="PS50863"/>
    </source>
</evidence>
<protein>
    <submittedName>
        <fullName evidence="10">AP2/ERF and B3 domain-containing transcription factor At1g50680-like</fullName>
    </submittedName>
</protein>
<dbReference type="SUPFAM" id="SSF54171">
    <property type="entry name" value="DNA-binding domain"/>
    <property type="match status" value="1"/>
</dbReference>
<dbReference type="GeneID" id="104744012"/>
<dbReference type="Gene3D" id="2.40.330.10">
    <property type="entry name" value="DNA-binding pseudobarrel domain"/>
    <property type="match status" value="1"/>
</dbReference>
<dbReference type="RefSeq" id="XP_010463344.1">
    <property type="nucleotide sequence ID" value="XM_010465042.2"/>
</dbReference>
<dbReference type="CDD" id="cd10017">
    <property type="entry name" value="B3_DNA"/>
    <property type="match status" value="1"/>
</dbReference>
<evidence type="ECO:0000313" key="9">
    <source>
        <dbReference type="Proteomes" id="UP000694864"/>
    </source>
</evidence>
<dbReference type="SMART" id="SM00380">
    <property type="entry name" value="AP2"/>
    <property type="match status" value="1"/>
</dbReference>
<dbReference type="Gene3D" id="3.30.730.10">
    <property type="entry name" value="AP2/ERF domain"/>
    <property type="match status" value="1"/>
</dbReference>
<dbReference type="InterPro" id="IPR016177">
    <property type="entry name" value="DNA-bd_dom_sf"/>
</dbReference>
<dbReference type="CDD" id="cd00018">
    <property type="entry name" value="AP2"/>
    <property type="match status" value="1"/>
</dbReference>
<sequence>MTETETFLPPKKRMRLDDEPEKAQVVASATKKVAVRGKVKYKGVVQLQNGHWGVQIYTDQKRIWLGTFKSAVEAAMAYDSASIKLGRFDVNSYRNFSRSDVRTHEPEFQDRFTTESLLNMIREGSYQQKFRDFLRSRSKIVGGSKQVVRGEESNKESNKGCSRTELFQELTPSDVGKLNRLVIPKRYAVNYMPSIRPKEKEEGEIVEGVEIVCYDSEFRQWKFRYCYWKSSQSFVITSGWKSFVRKKKLKEKDVISFYTCDVKTLEGQIKHSLMIDVHYSSHNGSVVPEEANMTVHDSSEEGMKTEKFVISKLKDEETKTEENKGSFLLFGVRIQCS</sequence>
<dbReference type="SUPFAM" id="SSF101936">
    <property type="entry name" value="DNA-binding pseudobarrel domain"/>
    <property type="match status" value="1"/>
</dbReference>
<dbReference type="SMART" id="SM01019">
    <property type="entry name" value="B3"/>
    <property type="match status" value="1"/>
</dbReference>
<dbReference type="PROSITE" id="PS50863">
    <property type="entry name" value="B3"/>
    <property type="match status" value="1"/>
</dbReference>
<evidence type="ECO:0000256" key="6">
    <source>
        <dbReference type="ARBA" id="ARBA00023242"/>
    </source>
</evidence>
<keyword evidence="9" id="KW-1185">Reference proteome</keyword>
<reference evidence="9" key="1">
    <citation type="journal article" date="2014" name="Nat. Commun.">
        <title>The emerging biofuel crop Camelina sativa retains a highly undifferentiated hexaploid genome structure.</title>
        <authorList>
            <person name="Kagale S."/>
            <person name="Koh C."/>
            <person name="Nixon J."/>
            <person name="Bollina V."/>
            <person name="Clarke W.E."/>
            <person name="Tuteja R."/>
            <person name="Spillane C."/>
            <person name="Robinson S.J."/>
            <person name="Links M.G."/>
            <person name="Clarke C."/>
            <person name="Higgins E.E."/>
            <person name="Huebert T."/>
            <person name="Sharpe A.G."/>
            <person name="Parkin I.A."/>
        </authorList>
    </citation>
    <scope>NUCLEOTIDE SEQUENCE [LARGE SCALE GENOMIC DNA]</scope>
    <source>
        <strain evidence="9">cv. DH55</strain>
    </source>
</reference>
<reference evidence="10" key="2">
    <citation type="submission" date="2025-08" db="UniProtKB">
        <authorList>
            <consortium name="RefSeq"/>
        </authorList>
    </citation>
    <scope>IDENTIFICATION</scope>
    <source>
        <tissue evidence="10">Leaf</tissue>
    </source>
</reference>
<gene>
    <name evidence="10" type="primary">LOC104744012</name>
</gene>
<evidence type="ECO:0000256" key="5">
    <source>
        <dbReference type="ARBA" id="ARBA00023163"/>
    </source>
</evidence>
<keyword evidence="5" id="KW-0804">Transcription</keyword>
<evidence type="ECO:0000256" key="2">
    <source>
        <dbReference type="ARBA" id="ARBA00009089"/>
    </source>
</evidence>
<dbReference type="InterPro" id="IPR003340">
    <property type="entry name" value="B3_DNA-bd"/>
</dbReference>
<feature type="domain" description="TF-B3" evidence="7">
    <location>
        <begin position="166"/>
        <end position="281"/>
    </location>
</feature>
<comment type="similarity">
    <text evidence="2">Belongs to the AP2/ERF transcription factor family. RAV subfamily.</text>
</comment>
<dbReference type="Proteomes" id="UP000694864">
    <property type="component" value="Chromosome 14"/>
</dbReference>
<comment type="subcellular location">
    <subcellularLocation>
        <location evidence="1">Nucleus</location>
    </subcellularLocation>
</comment>
<accession>A0ABM0VZ01</accession>
<keyword evidence="6" id="KW-0539">Nucleus</keyword>
<evidence type="ECO:0000256" key="3">
    <source>
        <dbReference type="ARBA" id="ARBA00023015"/>
    </source>
</evidence>
<keyword evidence="3" id="KW-0805">Transcription regulation</keyword>